<sequence>SVHCCGPTEAVIRLGPLCSGGVATVILRVYDIRSRRAGQDQAHQFLEAPLGYIQGSKQRSIDLLNFVDASQGNLSCVQSLEKWIALCQASTFIPVQLGCPT</sequence>
<gene>
    <name evidence="1" type="ORF">QQF64_019870</name>
</gene>
<dbReference type="EMBL" id="JAYMGO010000022">
    <property type="protein sequence ID" value="KAL1252074.1"/>
    <property type="molecule type" value="Genomic_DNA"/>
</dbReference>
<comment type="caution">
    <text evidence="1">The sequence shown here is derived from an EMBL/GenBank/DDBJ whole genome shotgun (WGS) entry which is preliminary data.</text>
</comment>
<accession>A0ABR3LK23</accession>
<protein>
    <submittedName>
        <fullName evidence="1">Uncharacterized protein</fullName>
    </submittedName>
</protein>
<evidence type="ECO:0000313" key="1">
    <source>
        <dbReference type="EMBL" id="KAL1252074.1"/>
    </source>
</evidence>
<keyword evidence="2" id="KW-1185">Reference proteome</keyword>
<dbReference type="Proteomes" id="UP001558613">
    <property type="component" value="Unassembled WGS sequence"/>
</dbReference>
<organism evidence="1 2">
    <name type="scientific">Cirrhinus molitorella</name>
    <name type="common">mud carp</name>
    <dbReference type="NCBI Taxonomy" id="172907"/>
    <lineage>
        <taxon>Eukaryota</taxon>
        <taxon>Metazoa</taxon>
        <taxon>Chordata</taxon>
        <taxon>Craniata</taxon>
        <taxon>Vertebrata</taxon>
        <taxon>Euteleostomi</taxon>
        <taxon>Actinopterygii</taxon>
        <taxon>Neopterygii</taxon>
        <taxon>Teleostei</taxon>
        <taxon>Ostariophysi</taxon>
        <taxon>Cypriniformes</taxon>
        <taxon>Cyprinidae</taxon>
        <taxon>Labeoninae</taxon>
        <taxon>Labeonini</taxon>
        <taxon>Cirrhinus</taxon>
    </lineage>
</organism>
<feature type="non-terminal residue" evidence="1">
    <location>
        <position position="1"/>
    </location>
</feature>
<evidence type="ECO:0000313" key="2">
    <source>
        <dbReference type="Proteomes" id="UP001558613"/>
    </source>
</evidence>
<proteinExistence type="predicted"/>
<name>A0ABR3LK23_9TELE</name>
<reference evidence="1 2" key="1">
    <citation type="submission" date="2023-09" db="EMBL/GenBank/DDBJ databases">
        <authorList>
            <person name="Wang M."/>
        </authorList>
    </citation>
    <scope>NUCLEOTIDE SEQUENCE [LARGE SCALE GENOMIC DNA]</scope>
    <source>
        <strain evidence="1">GT-2023</strain>
        <tissue evidence="1">Liver</tissue>
    </source>
</reference>